<feature type="signal peptide" evidence="3">
    <location>
        <begin position="1"/>
        <end position="20"/>
    </location>
</feature>
<dbReference type="PANTHER" id="PTHR11559">
    <property type="entry name" value="CARBOXYLESTERASE"/>
    <property type="match status" value="1"/>
</dbReference>
<feature type="region of interest" description="Disordered" evidence="4">
    <location>
        <begin position="453"/>
        <end position="475"/>
    </location>
</feature>
<protein>
    <recommendedName>
        <fullName evidence="3">Carboxylic ester hydrolase</fullName>
        <ecNumber evidence="3">3.1.1.-</ecNumber>
    </recommendedName>
</protein>
<evidence type="ECO:0000256" key="3">
    <source>
        <dbReference type="RuleBase" id="RU361235"/>
    </source>
</evidence>
<dbReference type="RefSeq" id="WP_377283052.1">
    <property type="nucleotide sequence ID" value="NZ_JBHRSI010000008.1"/>
</dbReference>
<evidence type="ECO:0000256" key="2">
    <source>
        <dbReference type="ARBA" id="ARBA00022801"/>
    </source>
</evidence>
<gene>
    <name evidence="6" type="ORF">ACFSC0_10160</name>
</gene>
<dbReference type="InterPro" id="IPR002018">
    <property type="entry name" value="CarbesteraseB"/>
</dbReference>
<dbReference type="InterPro" id="IPR019826">
    <property type="entry name" value="Carboxylesterase_B_AS"/>
</dbReference>
<reference evidence="7" key="1">
    <citation type="journal article" date="2019" name="Int. J. Syst. Evol. Microbiol.">
        <title>The Global Catalogue of Microorganisms (GCM) 10K type strain sequencing project: providing services to taxonomists for standard genome sequencing and annotation.</title>
        <authorList>
            <consortium name="The Broad Institute Genomics Platform"/>
            <consortium name="The Broad Institute Genome Sequencing Center for Infectious Disease"/>
            <person name="Wu L."/>
            <person name="Ma J."/>
        </authorList>
    </citation>
    <scope>NUCLEOTIDE SEQUENCE [LARGE SCALE GENOMIC DNA]</scope>
    <source>
        <strain evidence="7">DFY28</strain>
    </source>
</reference>
<dbReference type="InterPro" id="IPR029058">
    <property type="entry name" value="AB_hydrolase_fold"/>
</dbReference>
<evidence type="ECO:0000313" key="6">
    <source>
        <dbReference type="EMBL" id="MFD1783757.1"/>
    </source>
</evidence>
<feature type="domain" description="Carboxylesterase type B" evidence="5">
    <location>
        <begin position="25"/>
        <end position="331"/>
    </location>
</feature>
<dbReference type="InterPro" id="IPR050309">
    <property type="entry name" value="Type-B_Carboxylest/Lipase"/>
</dbReference>
<keyword evidence="7" id="KW-1185">Reference proteome</keyword>
<dbReference type="EC" id="3.1.1.-" evidence="3"/>
<dbReference type="Gene3D" id="3.40.50.1820">
    <property type="entry name" value="alpha/beta hydrolase"/>
    <property type="match status" value="2"/>
</dbReference>
<comment type="caution">
    <text evidence="6">The sequence shown here is derived from an EMBL/GenBank/DDBJ whole genome shotgun (WGS) entry which is preliminary data.</text>
</comment>
<dbReference type="Proteomes" id="UP001597237">
    <property type="component" value="Unassembled WGS sequence"/>
</dbReference>
<accession>A0ABW4N1M1</accession>
<feature type="chain" id="PRO_5044950807" description="Carboxylic ester hydrolase" evidence="3">
    <location>
        <begin position="21"/>
        <end position="475"/>
    </location>
</feature>
<feature type="region of interest" description="Disordered" evidence="4">
    <location>
        <begin position="73"/>
        <end position="96"/>
    </location>
</feature>
<dbReference type="Pfam" id="PF00135">
    <property type="entry name" value="COesterase"/>
    <property type="match status" value="2"/>
</dbReference>
<proteinExistence type="inferred from homology"/>
<organism evidence="6 7">
    <name type="scientific">Phenylobacterium terrae</name>
    <dbReference type="NCBI Taxonomy" id="2665495"/>
    <lineage>
        <taxon>Bacteria</taxon>
        <taxon>Pseudomonadati</taxon>
        <taxon>Pseudomonadota</taxon>
        <taxon>Alphaproteobacteria</taxon>
        <taxon>Caulobacterales</taxon>
        <taxon>Caulobacteraceae</taxon>
        <taxon>Phenylobacterium</taxon>
    </lineage>
</organism>
<dbReference type="EMBL" id="JBHUEY010000001">
    <property type="protein sequence ID" value="MFD1783757.1"/>
    <property type="molecule type" value="Genomic_DNA"/>
</dbReference>
<keyword evidence="3" id="KW-0732">Signal</keyword>
<evidence type="ECO:0000256" key="4">
    <source>
        <dbReference type="SAM" id="MobiDB-lite"/>
    </source>
</evidence>
<keyword evidence="2 3" id="KW-0378">Hydrolase</keyword>
<dbReference type="SUPFAM" id="SSF53474">
    <property type="entry name" value="alpha/beta-Hydrolases"/>
    <property type="match status" value="1"/>
</dbReference>
<evidence type="ECO:0000259" key="5">
    <source>
        <dbReference type="Pfam" id="PF00135"/>
    </source>
</evidence>
<feature type="domain" description="Carboxylesterase type B" evidence="5">
    <location>
        <begin position="337"/>
        <end position="414"/>
    </location>
</feature>
<feature type="compositionally biased region" description="Low complexity" evidence="4">
    <location>
        <begin position="458"/>
        <end position="475"/>
    </location>
</feature>
<evidence type="ECO:0000256" key="1">
    <source>
        <dbReference type="ARBA" id="ARBA00005964"/>
    </source>
</evidence>
<name>A0ABW4N1M1_9CAUL</name>
<sequence>MGRLFAVAAAAALLAGSASAADPVKVKIDAGVLAGSSEDGVNSFKGIPFAKPPVGELRWKPPVAPAAWSGERDATKFQPPCPQPINADGRPNGGGVSGETSENCLYLNVWAPANAKKAPVIVWLYGGAGYLGGAHLGSYNGTSFAKNGVVVVTTNYRLGALGYFAHPALTKAAAPDEPLVNYAMMDAVEALKWVQRNIDQFGGDPENVTVMGQSAGGFMVVGLLSIPSAKGLFHKAVVQSGAGLRPGRTLAEGEADGVKAATALGLPGAEATLEQLRALPPEAFVSKQETRAGIRGVVDGKFVTTTTLDALNAGQAHDVPLLVGSNNGEGGADGARKLVQLAAKGAPAYQYYFTYVPAWRTAAQPNGAPHSAELPYVFASLDTASTGGGSQVTEADRAVAKNVNSCWVAFVKSSPSDKAFTCGNGFKVTAYDPAADDVSVFADAFSVRKGAEIPNGPPARAAAPAATAAAPAGAN</sequence>
<comment type="similarity">
    <text evidence="1 3">Belongs to the type-B carboxylesterase/lipase family.</text>
</comment>
<dbReference type="PROSITE" id="PS00122">
    <property type="entry name" value="CARBOXYLESTERASE_B_1"/>
    <property type="match status" value="1"/>
</dbReference>
<evidence type="ECO:0000313" key="7">
    <source>
        <dbReference type="Proteomes" id="UP001597237"/>
    </source>
</evidence>